<dbReference type="GO" id="GO:0030288">
    <property type="term" value="C:outer membrane-bounded periplasmic space"/>
    <property type="evidence" value="ECO:0007669"/>
    <property type="project" value="TreeGrafter"/>
</dbReference>
<organism evidence="3 4">
    <name type="scientific">Peptoniphilus duerdenii ATCC BAA-1640</name>
    <dbReference type="NCBI Taxonomy" id="862517"/>
    <lineage>
        <taxon>Bacteria</taxon>
        <taxon>Bacillati</taxon>
        <taxon>Bacillota</taxon>
        <taxon>Tissierellia</taxon>
        <taxon>Tissierellales</taxon>
        <taxon>Peptoniphilaceae</taxon>
        <taxon>Peptoniphilus</taxon>
    </lineage>
</organism>
<dbReference type="HOGENOM" id="CLU_026974_0_1_9"/>
<evidence type="ECO:0000256" key="2">
    <source>
        <dbReference type="SAM" id="SignalP"/>
    </source>
</evidence>
<feature type="chain" id="PRO_5038387979" evidence="2">
    <location>
        <begin position="20"/>
        <end position="353"/>
    </location>
</feature>
<proteinExistence type="predicted"/>
<dbReference type="RefSeq" id="WP_008901236.1">
    <property type="nucleotide sequence ID" value="NZ_GL397071.1"/>
</dbReference>
<dbReference type="eggNOG" id="COG1840">
    <property type="taxonomic scope" value="Bacteria"/>
</dbReference>
<dbReference type="PANTHER" id="PTHR30006:SF2">
    <property type="entry name" value="ABC TRANSPORTER SUBSTRATE-BINDING PROTEIN"/>
    <property type="match status" value="1"/>
</dbReference>
<dbReference type="InterPro" id="IPR026045">
    <property type="entry name" value="Ferric-bd"/>
</dbReference>
<dbReference type="Pfam" id="PF13343">
    <property type="entry name" value="SBP_bac_6"/>
    <property type="match status" value="1"/>
</dbReference>
<feature type="signal peptide" evidence="2">
    <location>
        <begin position="1"/>
        <end position="19"/>
    </location>
</feature>
<keyword evidence="1 2" id="KW-0732">Signal</keyword>
<name>E0NJR1_9FIRM</name>
<dbReference type="Gene3D" id="3.40.190.10">
    <property type="entry name" value="Periplasmic binding protein-like II"/>
    <property type="match status" value="2"/>
</dbReference>
<dbReference type="GO" id="GO:0015888">
    <property type="term" value="P:thiamine transport"/>
    <property type="evidence" value="ECO:0007669"/>
    <property type="project" value="TreeGrafter"/>
</dbReference>
<evidence type="ECO:0000313" key="4">
    <source>
        <dbReference type="Proteomes" id="UP000003280"/>
    </source>
</evidence>
<dbReference type="EMBL" id="AEEH01000019">
    <property type="protein sequence ID" value="EFM25856.1"/>
    <property type="molecule type" value="Genomic_DNA"/>
</dbReference>
<evidence type="ECO:0000313" key="3">
    <source>
        <dbReference type="EMBL" id="EFM25856.1"/>
    </source>
</evidence>
<dbReference type="SUPFAM" id="SSF53850">
    <property type="entry name" value="Periplasmic binding protein-like II"/>
    <property type="match status" value="1"/>
</dbReference>
<dbReference type="GO" id="GO:0030975">
    <property type="term" value="F:thiamine binding"/>
    <property type="evidence" value="ECO:0007669"/>
    <property type="project" value="TreeGrafter"/>
</dbReference>
<dbReference type="OrthoDB" id="179400at2"/>
<evidence type="ECO:0000256" key="1">
    <source>
        <dbReference type="ARBA" id="ARBA00022729"/>
    </source>
</evidence>
<dbReference type="GO" id="GO:0030976">
    <property type="term" value="F:thiamine pyrophosphate binding"/>
    <property type="evidence" value="ECO:0007669"/>
    <property type="project" value="TreeGrafter"/>
</dbReference>
<dbReference type="STRING" id="862517.HMPREF9225_0400"/>
<dbReference type="AlphaFoldDB" id="E0NJR1"/>
<dbReference type="PANTHER" id="PTHR30006">
    <property type="entry name" value="THIAMINE-BINDING PERIPLASMIC PROTEIN-RELATED"/>
    <property type="match status" value="1"/>
</dbReference>
<keyword evidence="4" id="KW-1185">Reference proteome</keyword>
<dbReference type="PIRSF" id="PIRSF002825">
    <property type="entry name" value="CfbpA"/>
    <property type="match status" value="1"/>
</dbReference>
<gene>
    <name evidence="3" type="ORF">HMPREF9225_0400</name>
</gene>
<accession>E0NJR1</accession>
<reference evidence="3 4" key="1">
    <citation type="submission" date="2010-07" db="EMBL/GenBank/DDBJ databases">
        <authorList>
            <person name="Muzny D."/>
            <person name="Qin X."/>
            <person name="Deng J."/>
            <person name="Jiang H."/>
            <person name="Liu Y."/>
            <person name="Qu J."/>
            <person name="Song X.-Z."/>
            <person name="Zhang L."/>
            <person name="Thornton R."/>
            <person name="Coyle M."/>
            <person name="Francisco L."/>
            <person name="Jackson L."/>
            <person name="Javaid M."/>
            <person name="Korchina V."/>
            <person name="Kovar C."/>
            <person name="Mata R."/>
            <person name="Mathew T."/>
            <person name="Ngo R."/>
            <person name="Nguyen L."/>
            <person name="Nguyen N."/>
            <person name="Okwuonu G."/>
            <person name="Ongeri F."/>
            <person name="Pham C."/>
            <person name="Simmons D."/>
            <person name="Wilczek-Boney K."/>
            <person name="Hale W."/>
            <person name="Jakkamsetti A."/>
            <person name="Pham P."/>
            <person name="Ruth R."/>
            <person name="San Lucas F."/>
            <person name="Warren J."/>
            <person name="Zhang J."/>
            <person name="Zhao Z."/>
            <person name="Zhou C."/>
            <person name="Zhu D."/>
            <person name="Lee S."/>
            <person name="Bess C."/>
            <person name="Blankenburg K."/>
            <person name="Forbes L."/>
            <person name="Fu Q."/>
            <person name="Gubbala S."/>
            <person name="Hirani K."/>
            <person name="Jayaseelan J.C."/>
            <person name="Lara F."/>
            <person name="Munidasa M."/>
            <person name="Palculict T."/>
            <person name="Patil S."/>
            <person name="Pu L.-L."/>
            <person name="Saada N."/>
            <person name="Tang L."/>
            <person name="Weissenberger G."/>
            <person name="Zhu Y."/>
            <person name="Hemphill L."/>
            <person name="Shang Y."/>
            <person name="Youmans B."/>
            <person name="Ayvaz T."/>
            <person name="Ross M."/>
            <person name="Santibanez J."/>
            <person name="Aqrawi P."/>
            <person name="Gross S."/>
            <person name="Joshi V."/>
            <person name="Fowler G."/>
            <person name="Nazareth L."/>
            <person name="Reid J."/>
            <person name="Worley K."/>
            <person name="Petrosino J."/>
            <person name="Highlander S."/>
            <person name="Gibbs R."/>
        </authorList>
    </citation>
    <scope>NUCLEOTIDE SEQUENCE [LARGE SCALE GENOMIC DNA]</scope>
    <source>
        <strain evidence="3 4">ATCC BAA-1640</strain>
    </source>
</reference>
<sequence length="353" mass="38310">MKKISKIMAIILMFTAVLTACGKKDDAPASNAKNETKTEAKAFEGKTLNVVATSDKYVGLFDKFTEQTGAKVEFLSMSSGEVISRTKAEGKPMADLWFGGGLDAFLAADADGLLEHYVSDNSKEVDPAYKDENGAWIAKGLTVAGFLVNNKILEEKGLDLPMTWDDLAKPEYKGLVIMSNPAVSGTNYAVVKGLLDAKGEEAGWEYLKALNENIEFYSKRGKDPQEKTVQGEFAIGIIPVDNGAFEVAKDNGLTVVYPDMIPWVPEGVAIFKDSENVDVAKAFVDFMLTPEAQAIIAEVDGKDSAQIVVPGVEGLSLGLPKDKLIKEDLTTFGSMREEVLNKFKEIARDKAEQ</sequence>
<dbReference type="Proteomes" id="UP000003280">
    <property type="component" value="Unassembled WGS sequence"/>
</dbReference>
<protein>
    <submittedName>
        <fullName evidence="3">ABC transporter, solute-binding protein</fullName>
    </submittedName>
</protein>
<dbReference type="PROSITE" id="PS51257">
    <property type="entry name" value="PROKAR_LIPOPROTEIN"/>
    <property type="match status" value="1"/>
</dbReference>
<comment type="caution">
    <text evidence="3">The sequence shown here is derived from an EMBL/GenBank/DDBJ whole genome shotgun (WGS) entry which is preliminary data.</text>
</comment>
<dbReference type="CDD" id="cd13544">
    <property type="entry name" value="PBP2_Fbp_like_1"/>
    <property type="match status" value="1"/>
</dbReference>